<protein>
    <submittedName>
        <fullName evidence="1">Uncharacterized protein</fullName>
    </submittedName>
</protein>
<evidence type="ECO:0000313" key="1">
    <source>
        <dbReference type="EMBL" id="GIX73468.1"/>
    </source>
</evidence>
<keyword evidence="2" id="KW-1185">Reference proteome</keyword>
<comment type="caution">
    <text evidence="1">The sequence shown here is derived from an EMBL/GenBank/DDBJ whole genome shotgun (WGS) entry which is preliminary data.</text>
</comment>
<proteinExistence type="predicted"/>
<reference evidence="1 2" key="1">
    <citation type="submission" date="2021-06" db="EMBL/GenBank/DDBJ databases">
        <title>Caerostris extrusa draft genome.</title>
        <authorList>
            <person name="Kono N."/>
            <person name="Arakawa K."/>
        </authorList>
    </citation>
    <scope>NUCLEOTIDE SEQUENCE [LARGE SCALE GENOMIC DNA]</scope>
</reference>
<organism evidence="1 2">
    <name type="scientific">Caerostris extrusa</name>
    <name type="common">Bark spider</name>
    <name type="synonym">Caerostris bankana</name>
    <dbReference type="NCBI Taxonomy" id="172846"/>
    <lineage>
        <taxon>Eukaryota</taxon>
        <taxon>Metazoa</taxon>
        <taxon>Ecdysozoa</taxon>
        <taxon>Arthropoda</taxon>
        <taxon>Chelicerata</taxon>
        <taxon>Arachnida</taxon>
        <taxon>Araneae</taxon>
        <taxon>Araneomorphae</taxon>
        <taxon>Entelegynae</taxon>
        <taxon>Araneoidea</taxon>
        <taxon>Araneidae</taxon>
        <taxon>Caerostris</taxon>
    </lineage>
</organism>
<name>A0AAV4MM86_CAEEX</name>
<accession>A0AAV4MM86</accession>
<dbReference type="EMBL" id="BPLR01002415">
    <property type="protein sequence ID" value="GIX73468.1"/>
    <property type="molecule type" value="Genomic_DNA"/>
</dbReference>
<dbReference type="Proteomes" id="UP001054945">
    <property type="component" value="Unassembled WGS sequence"/>
</dbReference>
<evidence type="ECO:0000313" key="2">
    <source>
        <dbReference type="Proteomes" id="UP001054945"/>
    </source>
</evidence>
<sequence length="91" mass="10561">MFNYCPTISVENIRKCYFFWTLGSGEIGRRPKRRVSPWSNCHFLQTEQCREVSYGCLCNWAGLDDEASYYTAFERSCQAAQLGSHCLIFLV</sequence>
<dbReference type="AlphaFoldDB" id="A0AAV4MM86"/>
<gene>
    <name evidence="1" type="ORF">CEXT_104701</name>
</gene>